<evidence type="ECO:0000256" key="8">
    <source>
        <dbReference type="ARBA" id="ARBA00023136"/>
    </source>
</evidence>
<keyword evidence="8" id="KW-0472">Membrane</keyword>
<dbReference type="GeneID" id="87952685"/>
<feature type="compositionally biased region" description="Low complexity" evidence="12">
    <location>
        <begin position="114"/>
        <end position="157"/>
    </location>
</feature>
<evidence type="ECO:0000313" key="13">
    <source>
        <dbReference type="EMBL" id="WRT63631.1"/>
    </source>
</evidence>
<dbReference type="Proteomes" id="UP001329825">
    <property type="component" value="Chromosome 1"/>
</dbReference>
<dbReference type="RefSeq" id="XP_062788371.1">
    <property type="nucleotide sequence ID" value="XM_062932320.1"/>
</dbReference>
<name>A0ABZ1CPQ5_9TREE</name>
<comment type="function">
    <text evidence="1 11">Component of the MICOS complex, a large protein complex of the mitochondrial inner membrane that plays crucial roles in the maintenance of crista junctions, inner membrane architecture, and formation of contact sites to the outer membrane.</text>
</comment>
<reference evidence="13 14" key="1">
    <citation type="submission" date="2024-01" db="EMBL/GenBank/DDBJ databases">
        <title>Comparative genomics of Cryptococcus and Kwoniella reveals pathogenesis evolution and contrasting modes of karyotype evolution via chromosome fusion or intercentromeric recombination.</title>
        <authorList>
            <person name="Coelho M.A."/>
            <person name="David-Palma M."/>
            <person name="Shea T."/>
            <person name="Bowers K."/>
            <person name="McGinley-Smith S."/>
            <person name="Mohammad A.W."/>
            <person name="Gnirke A."/>
            <person name="Yurkov A.M."/>
            <person name="Nowrousian M."/>
            <person name="Sun S."/>
            <person name="Cuomo C.A."/>
            <person name="Heitman J."/>
        </authorList>
    </citation>
    <scope>NUCLEOTIDE SEQUENCE [LARGE SCALE GENOMIC DNA]</scope>
    <source>
        <strain evidence="13">CBS 11374</strain>
    </source>
</reference>
<comment type="similarity">
    <text evidence="3 11">Belongs to the MICOS complex subunit Mic12 family.</text>
</comment>
<protein>
    <recommendedName>
        <fullName evidence="4 11">MICOS complex subunit MIC12</fullName>
    </recommendedName>
    <alternativeName>
        <fullName evidence="10 11">Altered inheritance of mitochondria protein 5, mitochondrial</fullName>
    </alternativeName>
    <alternativeName>
        <fullName evidence="9 11">Found in mitochondrial proteome protein 51</fullName>
    </alternativeName>
</protein>
<proteinExistence type="inferred from homology"/>
<evidence type="ECO:0000256" key="3">
    <source>
        <dbReference type="ARBA" id="ARBA00009188"/>
    </source>
</evidence>
<dbReference type="InterPro" id="IPR031463">
    <property type="entry name" value="Mic12"/>
</dbReference>
<keyword evidence="11" id="KW-0999">Mitochondrion inner membrane</keyword>
<evidence type="ECO:0000256" key="1">
    <source>
        <dbReference type="ARBA" id="ARBA00002689"/>
    </source>
</evidence>
<gene>
    <name evidence="13" type="ORF">IL334_000554</name>
</gene>
<evidence type="ECO:0000256" key="5">
    <source>
        <dbReference type="ARBA" id="ARBA00022692"/>
    </source>
</evidence>
<evidence type="ECO:0000256" key="12">
    <source>
        <dbReference type="SAM" id="MobiDB-lite"/>
    </source>
</evidence>
<evidence type="ECO:0000256" key="2">
    <source>
        <dbReference type="ARBA" id="ARBA00004370"/>
    </source>
</evidence>
<evidence type="ECO:0000256" key="11">
    <source>
        <dbReference type="RuleBase" id="RU363010"/>
    </source>
</evidence>
<accession>A0ABZ1CPQ5</accession>
<evidence type="ECO:0000313" key="14">
    <source>
        <dbReference type="Proteomes" id="UP001329825"/>
    </source>
</evidence>
<keyword evidence="5" id="KW-0812">Transmembrane</keyword>
<feature type="region of interest" description="Disordered" evidence="12">
    <location>
        <begin position="114"/>
        <end position="164"/>
    </location>
</feature>
<keyword evidence="14" id="KW-1185">Reference proteome</keyword>
<evidence type="ECO:0000256" key="9">
    <source>
        <dbReference type="ARBA" id="ARBA00032159"/>
    </source>
</evidence>
<evidence type="ECO:0000256" key="4">
    <source>
        <dbReference type="ARBA" id="ARBA00018170"/>
    </source>
</evidence>
<evidence type="ECO:0000256" key="7">
    <source>
        <dbReference type="ARBA" id="ARBA00023128"/>
    </source>
</evidence>
<sequence length="232" mass="24348">MSGFILGTGSGILASAAVYYTLSTSLRESTAGLRSELDNSSTLLSSSFDPVKPPAPSSLIGPSASNAYDQSFGELVKQKWNETFTSMVHGVRSTDWTLVSKNIYESGQGVIQRISESTSSPITTSPSSSTSSPTSSSSSTSTSTSSPLIPSFSGSPITSSPVHEPVRAHEEIGVVPGTTGVLDTVDKLPETKINTGKTLGVDLRKDTYGLVGGNELKVELKRNAEKEGRRLV</sequence>
<organism evidence="13 14">
    <name type="scientific">Kwoniella shivajii</name>
    <dbReference type="NCBI Taxonomy" id="564305"/>
    <lineage>
        <taxon>Eukaryota</taxon>
        <taxon>Fungi</taxon>
        <taxon>Dikarya</taxon>
        <taxon>Basidiomycota</taxon>
        <taxon>Agaricomycotina</taxon>
        <taxon>Tremellomycetes</taxon>
        <taxon>Tremellales</taxon>
        <taxon>Cryptococcaceae</taxon>
        <taxon>Kwoniella</taxon>
    </lineage>
</organism>
<evidence type="ECO:0000256" key="6">
    <source>
        <dbReference type="ARBA" id="ARBA00022989"/>
    </source>
</evidence>
<evidence type="ECO:0000256" key="10">
    <source>
        <dbReference type="ARBA" id="ARBA00032985"/>
    </source>
</evidence>
<dbReference type="Pfam" id="PF17050">
    <property type="entry name" value="AIM5"/>
    <property type="match status" value="1"/>
</dbReference>
<comment type="subunit">
    <text evidence="11">Component of the mitochondrial contact site and cristae organizing system (MICOS) complex.</text>
</comment>
<keyword evidence="6" id="KW-1133">Transmembrane helix</keyword>
<comment type="subcellular location">
    <subcellularLocation>
        <location evidence="2">Membrane</location>
    </subcellularLocation>
    <subcellularLocation>
        <location evidence="11">Mitochondrion inner membrane</location>
        <topology evidence="11">Single-pass membrane protein</topology>
    </subcellularLocation>
</comment>
<keyword evidence="7 11" id="KW-0496">Mitochondrion</keyword>
<dbReference type="EMBL" id="CP141881">
    <property type="protein sequence ID" value="WRT63631.1"/>
    <property type="molecule type" value="Genomic_DNA"/>
</dbReference>